<evidence type="ECO:0000256" key="3">
    <source>
        <dbReference type="ARBA" id="ARBA00023157"/>
    </source>
</evidence>
<organism evidence="8 9">
    <name type="scientific">Mytilus galloprovincialis</name>
    <name type="common">Mediterranean mussel</name>
    <dbReference type="NCBI Taxonomy" id="29158"/>
    <lineage>
        <taxon>Eukaryota</taxon>
        <taxon>Metazoa</taxon>
        <taxon>Spiralia</taxon>
        <taxon>Lophotrochozoa</taxon>
        <taxon>Mollusca</taxon>
        <taxon>Bivalvia</taxon>
        <taxon>Autobranchia</taxon>
        <taxon>Pteriomorphia</taxon>
        <taxon>Mytilida</taxon>
        <taxon>Mytiloidea</taxon>
        <taxon>Mytilidae</taxon>
        <taxon>Mytilinae</taxon>
        <taxon>Mytilus</taxon>
    </lineage>
</organism>
<evidence type="ECO:0000313" key="9">
    <source>
        <dbReference type="Proteomes" id="UP000596742"/>
    </source>
</evidence>
<dbReference type="SMART" id="SM00409">
    <property type="entry name" value="IG"/>
    <property type="match status" value="3"/>
</dbReference>
<dbReference type="OrthoDB" id="10028801at2759"/>
<dbReference type="InterPro" id="IPR003599">
    <property type="entry name" value="Ig_sub"/>
</dbReference>
<feature type="domain" description="Ig-like" evidence="7">
    <location>
        <begin position="190"/>
        <end position="273"/>
    </location>
</feature>
<dbReference type="InterPro" id="IPR013783">
    <property type="entry name" value="Ig-like_fold"/>
</dbReference>
<name>A0A8B6EER4_MYTGA</name>
<evidence type="ECO:0000256" key="4">
    <source>
        <dbReference type="ARBA" id="ARBA00023180"/>
    </source>
</evidence>
<keyword evidence="2" id="KW-0472">Membrane</keyword>
<dbReference type="Gene3D" id="2.60.40.10">
    <property type="entry name" value="Immunoglobulins"/>
    <property type="match status" value="3"/>
</dbReference>
<dbReference type="PANTHER" id="PTHR11640">
    <property type="entry name" value="NEPHRIN"/>
    <property type="match status" value="1"/>
</dbReference>
<dbReference type="EMBL" id="UYJE01004982">
    <property type="protein sequence ID" value="VDI33012.1"/>
    <property type="molecule type" value="Genomic_DNA"/>
</dbReference>
<feature type="region of interest" description="Disordered" evidence="6">
    <location>
        <begin position="381"/>
        <end position="411"/>
    </location>
</feature>
<keyword evidence="3" id="KW-1015">Disulfide bond</keyword>
<feature type="compositionally biased region" description="Polar residues" evidence="6">
    <location>
        <begin position="381"/>
        <end position="390"/>
    </location>
</feature>
<evidence type="ECO:0000313" key="8">
    <source>
        <dbReference type="EMBL" id="VDI33012.1"/>
    </source>
</evidence>
<dbReference type="AlphaFoldDB" id="A0A8B6EER4"/>
<feature type="domain" description="Ig-like" evidence="7">
    <location>
        <begin position="114"/>
        <end position="183"/>
    </location>
</feature>
<dbReference type="SUPFAM" id="SSF48726">
    <property type="entry name" value="Immunoglobulin"/>
    <property type="match status" value="3"/>
</dbReference>
<dbReference type="GO" id="GO:0005911">
    <property type="term" value="C:cell-cell junction"/>
    <property type="evidence" value="ECO:0007669"/>
    <property type="project" value="TreeGrafter"/>
</dbReference>
<evidence type="ECO:0000259" key="7">
    <source>
        <dbReference type="PROSITE" id="PS50835"/>
    </source>
</evidence>
<dbReference type="GO" id="GO:0005886">
    <property type="term" value="C:plasma membrane"/>
    <property type="evidence" value="ECO:0007669"/>
    <property type="project" value="TreeGrafter"/>
</dbReference>
<dbReference type="InterPro" id="IPR036179">
    <property type="entry name" value="Ig-like_dom_sf"/>
</dbReference>
<dbReference type="GO" id="GO:0050839">
    <property type="term" value="F:cell adhesion molecule binding"/>
    <property type="evidence" value="ECO:0007669"/>
    <property type="project" value="TreeGrafter"/>
</dbReference>
<keyword evidence="4" id="KW-0325">Glycoprotein</keyword>
<evidence type="ECO:0000256" key="5">
    <source>
        <dbReference type="ARBA" id="ARBA00023319"/>
    </source>
</evidence>
<protein>
    <recommendedName>
        <fullName evidence="7">Ig-like domain-containing protein</fullName>
    </recommendedName>
</protein>
<dbReference type="InterPro" id="IPR007110">
    <property type="entry name" value="Ig-like_dom"/>
</dbReference>
<feature type="domain" description="Ig-like" evidence="7">
    <location>
        <begin position="277"/>
        <end position="373"/>
    </location>
</feature>
<dbReference type="InterPro" id="IPR051275">
    <property type="entry name" value="Cell_adhesion_signaling"/>
</dbReference>
<feature type="region of interest" description="Disordered" evidence="6">
    <location>
        <begin position="465"/>
        <end position="484"/>
    </location>
</feature>
<dbReference type="PANTHER" id="PTHR11640:SF158">
    <property type="entry name" value="V-SET AND IMMUNOGLOBULIN DOMAIN-CONTAINING PROTEIN 10-LIKE 2"/>
    <property type="match status" value="1"/>
</dbReference>
<keyword evidence="5" id="KW-0393">Immunoglobulin domain</keyword>
<reference evidence="8" key="1">
    <citation type="submission" date="2018-11" db="EMBL/GenBank/DDBJ databases">
        <authorList>
            <person name="Alioto T."/>
            <person name="Alioto T."/>
        </authorList>
    </citation>
    <scope>NUCLEOTIDE SEQUENCE</scope>
</reference>
<sequence>MSFSGLRILMTYMVRERINKEEKNWALSCSQRTRWMARVYRAYLRLCVAIEERSIKYAVVQILNHLYSITVILKDERRDNYMTHCFHQFVEVLRKARTLTIVEANNSSIIKRKEGENITLTCSINGAHADTLVYWSVRGTILKTNMSTYLTYQFVAKPSDHLKQFVCNANSSEDSYVLKAKIQLSLILKPNVTVVSHPSPPTVRKGHNITLLCQDKSGNGEMINNFVWNQPGRLLNTNTSTLQIVRAQSDVTGEYICLVKNVAGEDIDVVNVTVIYPPVVQNYNMTFTINDRPIALKCEANGAPNKYKFSEWRHYTHNDQLVRTLQGYTNGTLILPHHEDITFEESGIYICNVTNEVQDEDGHVWKVGKVEVTFKVDLNESPSTSASMSAGRTDVYSSIDRRRENSNKHKVTYKISEPEQSGSSNLNYIDVVFEPQAHSGKLYIHGADSRTPYADIDFSAKAEPLISSDEDDESSVNEKENCDKCVSSEDVQQWNIIED</sequence>
<comment type="caution">
    <text evidence="8">The sequence shown here is derived from an EMBL/GenBank/DDBJ whole genome shotgun (WGS) entry which is preliminary data.</text>
</comment>
<dbReference type="GO" id="GO:0098609">
    <property type="term" value="P:cell-cell adhesion"/>
    <property type="evidence" value="ECO:0007669"/>
    <property type="project" value="TreeGrafter"/>
</dbReference>
<dbReference type="Pfam" id="PF13927">
    <property type="entry name" value="Ig_3"/>
    <property type="match status" value="1"/>
</dbReference>
<dbReference type="Proteomes" id="UP000596742">
    <property type="component" value="Unassembled WGS sequence"/>
</dbReference>
<gene>
    <name evidence="8" type="ORF">MGAL_10B045045</name>
</gene>
<accession>A0A8B6EER4</accession>
<evidence type="ECO:0000256" key="6">
    <source>
        <dbReference type="SAM" id="MobiDB-lite"/>
    </source>
</evidence>
<comment type="subcellular location">
    <subcellularLocation>
        <location evidence="1">Membrane</location>
        <topology evidence="1">Single-pass type I membrane protein</topology>
    </subcellularLocation>
</comment>
<evidence type="ECO:0000256" key="2">
    <source>
        <dbReference type="ARBA" id="ARBA00023136"/>
    </source>
</evidence>
<proteinExistence type="predicted"/>
<keyword evidence="9" id="KW-1185">Reference proteome</keyword>
<dbReference type="PROSITE" id="PS50835">
    <property type="entry name" value="IG_LIKE"/>
    <property type="match status" value="3"/>
</dbReference>
<evidence type="ECO:0000256" key="1">
    <source>
        <dbReference type="ARBA" id="ARBA00004479"/>
    </source>
</evidence>